<keyword evidence="1" id="KW-0472">Membrane</keyword>
<dbReference type="EMBL" id="JAUSVX010000001">
    <property type="protein sequence ID" value="MDQ0467653.1"/>
    <property type="molecule type" value="Genomic_DNA"/>
</dbReference>
<evidence type="ECO:0000256" key="1">
    <source>
        <dbReference type="SAM" id="Phobius"/>
    </source>
</evidence>
<evidence type="ECO:0008006" key="4">
    <source>
        <dbReference type="Google" id="ProtNLM"/>
    </source>
</evidence>
<evidence type="ECO:0000313" key="3">
    <source>
        <dbReference type="Proteomes" id="UP001242480"/>
    </source>
</evidence>
<proteinExistence type="predicted"/>
<sequence length="178" mass="19311">MDTEPFAGRLLSGERILWSGRPGTGLVFTPRDVFLIPFSLIWCGFAIFWTTGATRAGAPAFFDLWGAMFVCIGLYFVAGRFAMDAWIRGGTAYAVTDRRVLIVRGRPFGNFTALSLGQLPDAQLSESGGGRGTIRFGASASGFGRGFAGWTPSLDPTPQFLAIEDARRVFDLVQRGSR</sequence>
<protein>
    <recommendedName>
        <fullName evidence="4">PH domain-containing protein</fullName>
    </recommendedName>
</protein>
<organism evidence="2 3">
    <name type="scientific">Labrys wisconsinensis</name>
    <dbReference type="NCBI Taxonomy" id="425677"/>
    <lineage>
        <taxon>Bacteria</taxon>
        <taxon>Pseudomonadati</taxon>
        <taxon>Pseudomonadota</taxon>
        <taxon>Alphaproteobacteria</taxon>
        <taxon>Hyphomicrobiales</taxon>
        <taxon>Xanthobacteraceae</taxon>
        <taxon>Labrys</taxon>
    </lineage>
</organism>
<feature type="transmembrane region" description="Helical" evidence="1">
    <location>
        <begin position="58"/>
        <end position="78"/>
    </location>
</feature>
<dbReference type="RefSeq" id="WP_307267585.1">
    <property type="nucleotide sequence ID" value="NZ_JAUSVX010000001.1"/>
</dbReference>
<dbReference type="Proteomes" id="UP001242480">
    <property type="component" value="Unassembled WGS sequence"/>
</dbReference>
<feature type="transmembrane region" description="Helical" evidence="1">
    <location>
        <begin position="33"/>
        <end position="52"/>
    </location>
</feature>
<keyword evidence="3" id="KW-1185">Reference proteome</keyword>
<keyword evidence="1" id="KW-0812">Transmembrane</keyword>
<accession>A0ABU0J2I5</accession>
<name>A0ABU0J2I5_9HYPH</name>
<reference evidence="2 3" key="1">
    <citation type="submission" date="2023-07" db="EMBL/GenBank/DDBJ databases">
        <title>Genomic Encyclopedia of Type Strains, Phase IV (KMG-IV): sequencing the most valuable type-strain genomes for metagenomic binning, comparative biology and taxonomic classification.</title>
        <authorList>
            <person name="Goeker M."/>
        </authorList>
    </citation>
    <scope>NUCLEOTIDE SEQUENCE [LARGE SCALE GENOMIC DNA]</scope>
    <source>
        <strain evidence="2 3">DSM 19619</strain>
    </source>
</reference>
<keyword evidence="1" id="KW-1133">Transmembrane helix</keyword>
<comment type="caution">
    <text evidence="2">The sequence shown here is derived from an EMBL/GenBank/DDBJ whole genome shotgun (WGS) entry which is preliminary data.</text>
</comment>
<gene>
    <name evidence="2" type="ORF">QO011_000648</name>
</gene>
<evidence type="ECO:0000313" key="2">
    <source>
        <dbReference type="EMBL" id="MDQ0467653.1"/>
    </source>
</evidence>